<evidence type="ECO:0000313" key="1">
    <source>
        <dbReference type="EMBL" id="CAK0908450.1"/>
    </source>
</evidence>
<feature type="non-terminal residue" evidence="1">
    <location>
        <position position="1"/>
    </location>
</feature>
<keyword evidence="2" id="KW-1185">Reference proteome</keyword>
<dbReference type="EMBL" id="CAUYUJ010022016">
    <property type="protein sequence ID" value="CAK0908450.1"/>
    <property type="molecule type" value="Genomic_DNA"/>
</dbReference>
<sequence length="162" mass="18510">VWEKPVDDEAGKPQSWRGASHWHERGIFWAGWYDRSFPLALLCNRKGMARRCITLHSIKQSLCGGMDLPQDQKSFRVGLPKAAADSNFRRMLRLSGDNGHMKHHMLGNAIFRDKSERIRGYGFYMTTNSRRLAAVANWSVETAVQEIKQHCRQAAEGHSRTA</sequence>
<dbReference type="Proteomes" id="UP001189429">
    <property type="component" value="Unassembled WGS sequence"/>
</dbReference>
<proteinExistence type="predicted"/>
<reference evidence="1" key="1">
    <citation type="submission" date="2023-10" db="EMBL/GenBank/DDBJ databases">
        <authorList>
            <person name="Chen Y."/>
            <person name="Shah S."/>
            <person name="Dougan E. K."/>
            <person name="Thang M."/>
            <person name="Chan C."/>
        </authorList>
    </citation>
    <scope>NUCLEOTIDE SEQUENCE [LARGE SCALE GENOMIC DNA]</scope>
</reference>
<evidence type="ECO:0000313" key="2">
    <source>
        <dbReference type="Proteomes" id="UP001189429"/>
    </source>
</evidence>
<accession>A0ABN9Y791</accession>
<name>A0ABN9Y791_9DINO</name>
<organism evidence="1 2">
    <name type="scientific">Prorocentrum cordatum</name>
    <dbReference type="NCBI Taxonomy" id="2364126"/>
    <lineage>
        <taxon>Eukaryota</taxon>
        <taxon>Sar</taxon>
        <taxon>Alveolata</taxon>
        <taxon>Dinophyceae</taxon>
        <taxon>Prorocentrales</taxon>
        <taxon>Prorocentraceae</taxon>
        <taxon>Prorocentrum</taxon>
    </lineage>
</organism>
<protein>
    <submittedName>
        <fullName evidence="1">Uncharacterized protein</fullName>
    </submittedName>
</protein>
<comment type="caution">
    <text evidence="1">The sequence shown here is derived from an EMBL/GenBank/DDBJ whole genome shotgun (WGS) entry which is preliminary data.</text>
</comment>
<gene>
    <name evidence="1" type="ORF">PCOR1329_LOCUS83129</name>
</gene>